<proteinExistence type="predicted"/>
<protein>
    <submittedName>
        <fullName evidence="2">Uncharacterized protein</fullName>
    </submittedName>
</protein>
<organism evidence="2 3">
    <name type="scientific">Anaeramoeba flamelloides</name>
    <dbReference type="NCBI Taxonomy" id="1746091"/>
    <lineage>
        <taxon>Eukaryota</taxon>
        <taxon>Metamonada</taxon>
        <taxon>Anaeramoebidae</taxon>
        <taxon>Anaeramoeba</taxon>
    </lineage>
</organism>
<dbReference type="Proteomes" id="UP001150062">
    <property type="component" value="Unassembled WGS sequence"/>
</dbReference>
<dbReference type="EMBL" id="JAOAOG010000215">
    <property type="protein sequence ID" value="KAJ6239948.1"/>
    <property type="molecule type" value="Genomic_DNA"/>
</dbReference>
<evidence type="ECO:0000256" key="1">
    <source>
        <dbReference type="SAM" id="MobiDB-lite"/>
    </source>
</evidence>
<evidence type="ECO:0000313" key="2">
    <source>
        <dbReference type="EMBL" id="KAJ6239948.1"/>
    </source>
</evidence>
<accession>A0ABQ8Y553</accession>
<name>A0ABQ8Y553_9EUKA</name>
<sequence>MDSQLEDYLENFPNQLPIRYPVMNKNSLESIHTTFSDLADLSKKQKQRAAELVHLLGMHYDLTKVQPKLEFEVKPKELESIQLRTKQAYTRSESRSQIGRSFFKCIIDPFGEGQYYDGVLWIEKYYFRISISSMGTLFVSEWDKLLKLRFIISSDLSTKNILNLHLPTTNSRDLSQIIVLSQNKSEKLEILSTLLMNLNKKIKKLRQQNLVPFYDNFDKLDLEKINTHSIPMAQKVSKKDLDYFGGLIIDNPKSQSIQEICKKYFQKGRVVFNILIRVPHMIGVQNVFLRINKKCLQISSVDFSFKIPFKRFIKCSPNPSLKKVFQISCFPNFSMSCRSQSEEERELILETLQLFHNSWKQNNPKNAQKLNQNIAQFKEKNKNHRKREREKFRKKREKRRKKIKQKKKK</sequence>
<keyword evidence="3" id="KW-1185">Reference proteome</keyword>
<feature type="region of interest" description="Disordered" evidence="1">
    <location>
        <begin position="377"/>
        <end position="409"/>
    </location>
</feature>
<feature type="compositionally biased region" description="Basic residues" evidence="1">
    <location>
        <begin position="381"/>
        <end position="409"/>
    </location>
</feature>
<gene>
    <name evidence="2" type="ORF">M0813_24599</name>
</gene>
<evidence type="ECO:0000313" key="3">
    <source>
        <dbReference type="Proteomes" id="UP001150062"/>
    </source>
</evidence>
<comment type="caution">
    <text evidence="2">The sequence shown here is derived from an EMBL/GenBank/DDBJ whole genome shotgun (WGS) entry which is preliminary data.</text>
</comment>
<reference evidence="2" key="1">
    <citation type="submission" date="2022-08" db="EMBL/GenBank/DDBJ databases">
        <title>Novel sulfate-reducing endosymbionts in the free-living metamonad Anaeramoeba.</title>
        <authorList>
            <person name="Jerlstrom-Hultqvist J."/>
            <person name="Cepicka I."/>
            <person name="Gallot-Lavallee L."/>
            <person name="Salas-Leiva D."/>
            <person name="Curtis B.A."/>
            <person name="Zahonova K."/>
            <person name="Pipaliya S."/>
            <person name="Dacks J."/>
            <person name="Roger A.J."/>
        </authorList>
    </citation>
    <scope>NUCLEOTIDE SEQUENCE</scope>
    <source>
        <strain evidence="2">Schooner1</strain>
    </source>
</reference>